<evidence type="ECO:0000259" key="7">
    <source>
        <dbReference type="PROSITE" id="PS50850"/>
    </source>
</evidence>
<reference evidence="8" key="2">
    <citation type="submission" date="2021-04" db="EMBL/GenBank/DDBJ databases">
        <authorList>
            <person name="Gilroy R."/>
        </authorList>
    </citation>
    <scope>NUCLEOTIDE SEQUENCE</scope>
    <source>
        <strain evidence="8">6627</strain>
    </source>
</reference>
<evidence type="ECO:0000256" key="5">
    <source>
        <dbReference type="ARBA" id="ARBA00023136"/>
    </source>
</evidence>
<keyword evidence="5 6" id="KW-0472">Membrane</keyword>
<feature type="transmembrane region" description="Helical" evidence="6">
    <location>
        <begin position="76"/>
        <end position="94"/>
    </location>
</feature>
<feature type="domain" description="Major facilitator superfamily (MFS) profile" evidence="7">
    <location>
        <begin position="7"/>
        <end position="456"/>
    </location>
</feature>
<feature type="transmembrane region" description="Helical" evidence="6">
    <location>
        <begin position="399"/>
        <end position="419"/>
    </location>
</feature>
<feature type="transmembrane region" description="Helical" evidence="6">
    <location>
        <begin position="42"/>
        <end position="64"/>
    </location>
</feature>
<feature type="transmembrane region" description="Helical" evidence="6">
    <location>
        <begin position="431"/>
        <end position="452"/>
    </location>
</feature>
<keyword evidence="4 6" id="KW-1133">Transmembrane helix</keyword>
<dbReference type="EMBL" id="DXFP01000041">
    <property type="protein sequence ID" value="HIX02055.1"/>
    <property type="molecule type" value="Genomic_DNA"/>
</dbReference>
<feature type="transmembrane region" description="Helical" evidence="6">
    <location>
        <begin position="164"/>
        <end position="184"/>
    </location>
</feature>
<evidence type="ECO:0000256" key="3">
    <source>
        <dbReference type="ARBA" id="ARBA00022692"/>
    </source>
</evidence>
<dbReference type="Gene3D" id="1.20.1250.20">
    <property type="entry name" value="MFS general substrate transporter like domains"/>
    <property type="match status" value="1"/>
</dbReference>
<dbReference type="InterPro" id="IPR020846">
    <property type="entry name" value="MFS_dom"/>
</dbReference>
<feature type="transmembrane region" description="Helical" evidence="6">
    <location>
        <begin position="224"/>
        <end position="244"/>
    </location>
</feature>
<dbReference type="GO" id="GO:0005886">
    <property type="term" value="C:plasma membrane"/>
    <property type="evidence" value="ECO:0007669"/>
    <property type="project" value="UniProtKB-SubCell"/>
</dbReference>
<feature type="transmembrane region" description="Helical" evidence="6">
    <location>
        <begin position="12"/>
        <end position="36"/>
    </location>
</feature>
<evidence type="ECO:0000256" key="1">
    <source>
        <dbReference type="ARBA" id="ARBA00004651"/>
    </source>
</evidence>
<comment type="caution">
    <text evidence="8">The sequence shown here is derived from an EMBL/GenBank/DDBJ whole genome shotgun (WGS) entry which is preliminary data.</text>
</comment>
<evidence type="ECO:0000256" key="2">
    <source>
        <dbReference type="ARBA" id="ARBA00022448"/>
    </source>
</evidence>
<dbReference type="GO" id="GO:0022857">
    <property type="term" value="F:transmembrane transporter activity"/>
    <property type="evidence" value="ECO:0007669"/>
    <property type="project" value="InterPro"/>
</dbReference>
<feature type="transmembrane region" description="Helical" evidence="6">
    <location>
        <begin position="100"/>
        <end position="122"/>
    </location>
</feature>
<feature type="transmembrane region" description="Helical" evidence="6">
    <location>
        <begin position="356"/>
        <end position="378"/>
    </location>
</feature>
<proteinExistence type="predicted"/>
<evidence type="ECO:0000313" key="8">
    <source>
        <dbReference type="EMBL" id="HIX02055.1"/>
    </source>
</evidence>
<feature type="transmembrane region" description="Helical" evidence="6">
    <location>
        <begin position="331"/>
        <end position="350"/>
    </location>
</feature>
<dbReference type="Proteomes" id="UP000823963">
    <property type="component" value="Unassembled WGS sequence"/>
</dbReference>
<feature type="transmembrane region" description="Helical" evidence="6">
    <location>
        <begin position="196"/>
        <end position="218"/>
    </location>
</feature>
<evidence type="ECO:0000256" key="6">
    <source>
        <dbReference type="SAM" id="Phobius"/>
    </source>
</evidence>
<name>A0A9D1UX69_9LACO</name>
<dbReference type="PROSITE" id="PS50850">
    <property type="entry name" value="MFS"/>
    <property type="match status" value="1"/>
</dbReference>
<feature type="transmembrane region" description="Helical" evidence="6">
    <location>
        <begin position="295"/>
        <end position="319"/>
    </location>
</feature>
<reference evidence="8" key="1">
    <citation type="journal article" date="2021" name="PeerJ">
        <title>Extensive microbial diversity within the chicken gut microbiome revealed by metagenomics and culture.</title>
        <authorList>
            <person name="Gilroy R."/>
            <person name="Ravi A."/>
            <person name="Getino M."/>
            <person name="Pursley I."/>
            <person name="Horton D.L."/>
            <person name="Alikhan N.F."/>
            <person name="Baker D."/>
            <person name="Gharbi K."/>
            <person name="Hall N."/>
            <person name="Watson M."/>
            <person name="Adriaenssens E.M."/>
            <person name="Foster-Nyarko E."/>
            <person name="Jarju S."/>
            <person name="Secka A."/>
            <person name="Antonio M."/>
            <person name="Oren A."/>
            <person name="Chaudhuri R.R."/>
            <person name="La Ragione R."/>
            <person name="Hildebrand F."/>
            <person name="Pallen M.J."/>
        </authorList>
    </citation>
    <scope>NUCLEOTIDE SEQUENCE</scope>
    <source>
        <strain evidence="8">6627</strain>
    </source>
</reference>
<evidence type="ECO:0000313" key="9">
    <source>
        <dbReference type="Proteomes" id="UP000823963"/>
    </source>
</evidence>
<sequence>MTSKKKTTLAVIAGSVLGFIGILIGTSLTVTFPVLIRQFQLPLYIIQWLSSGYYLCATLIMSCTSSIMKSFSLKKIFITSTCLFLCGMIISFLSKNFIMLLLGCFIDAIATGLATPLMYQIVFATVNQNQFGKYNGIVTMIKSFGPAFGPTYGGILTSLFSWRLIFICVIPLLIIAFFIGIYSIPNNIKSNSKSFYKTFNFMGMILFSGLLITFSIFINQLGTKNSNCIILTCLASLILLFIFIRNNRTSTKEFLNFTILKNKIIKKRALNFFSLQFINLSIAFLLPIYCEEILHFTPLIAGLLTFPGALIGALISPLTGKYYDKYGAKKTLILSSLFITISISLFFGLYPKLNPATIIILYIIFRIGYSLGFGNLMADAGKHIRQDSRSTLSALFNTFQQYSGSVGNNLMASIISILSAYNFSKIQALKFGGKICFALLTLIAVLLLAIIIMEKEHKHGKRVFYTNNKK</sequence>
<evidence type="ECO:0000256" key="4">
    <source>
        <dbReference type="ARBA" id="ARBA00022989"/>
    </source>
</evidence>
<dbReference type="InterPro" id="IPR036259">
    <property type="entry name" value="MFS_trans_sf"/>
</dbReference>
<dbReference type="PANTHER" id="PTHR42718:SF9">
    <property type="entry name" value="MAJOR FACILITATOR SUPERFAMILY MULTIDRUG TRANSPORTER MFSC"/>
    <property type="match status" value="1"/>
</dbReference>
<dbReference type="Pfam" id="PF07690">
    <property type="entry name" value="MFS_1"/>
    <property type="match status" value="1"/>
</dbReference>
<comment type="subcellular location">
    <subcellularLocation>
        <location evidence="1">Cell membrane</location>
        <topology evidence="1">Multi-pass membrane protein</topology>
    </subcellularLocation>
</comment>
<accession>A0A9D1UX69</accession>
<keyword evidence="3 6" id="KW-0812">Transmembrane</keyword>
<protein>
    <submittedName>
        <fullName evidence="8">MFS transporter</fullName>
    </submittedName>
</protein>
<dbReference type="AlphaFoldDB" id="A0A9D1UX69"/>
<dbReference type="InterPro" id="IPR011701">
    <property type="entry name" value="MFS"/>
</dbReference>
<keyword evidence="2" id="KW-0813">Transport</keyword>
<feature type="transmembrane region" description="Helical" evidence="6">
    <location>
        <begin position="269"/>
        <end position="289"/>
    </location>
</feature>
<dbReference type="Gene3D" id="1.20.1720.10">
    <property type="entry name" value="Multidrug resistance protein D"/>
    <property type="match status" value="1"/>
</dbReference>
<gene>
    <name evidence="8" type="ORF">H9861_04800</name>
</gene>
<organism evidence="8 9">
    <name type="scientific">Candidatus Ligilactobacillus excrementigallinarum</name>
    <dbReference type="NCBI Taxonomy" id="2838641"/>
    <lineage>
        <taxon>Bacteria</taxon>
        <taxon>Bacillati</taxon>
        <taxon>Bacillota</taxon>
        <taxon>Bacilli</taxon>
        <taxon>Lactobacillales</taxon>
        <taxon>Lactobacillaceae</taxon>
        <taxon>Ligilactobacillus</taxon>
    </lineage>
</organism>
<dbReference type="PANTHER" id="PTHR42718">
    <property type="entry name" value="MAJOR FACILITATOR SUPERFAMILY MULTIDRUG TRANSPORTER MFSC"/>
    <property type="match status" value="1"/>
</dbReference>
<dbReference type="SUPFAM" id="SSF103473">
    <property type="entry name" value="MFS general substrate transporter"/>
    <property type="match status" value="1"/>
</dbReference>